<keyword evidence="2" id="KW-0203">Cytokinin biosynthesis</keyword>
<name>A0A1H8PV52_9ACTN</name>
<comment type="catalytic activity">
    <reaction evidence="2">
        <text>N(6)-(dimethylallyl)adenosine 5'-phosphate + H2O = N(6)-dimethylallyladenine + D-ribose 5-phosphate</text>
        <dbReference type="Rhea" id="RHEA:48560"/>
        <dbReference type="ChEBI" id="CHEBI:15377"/>
        <dbReference type="ChEBI" id="CHEBI:17660"/>
        <dbReference type="ChEBI" id="CHEBI:57526"/>
        <dbReference type="ChEBI" id="CHEBI:78346"/>
        <dbReference type="EC" id="3.2.2.n1"/>
    </reaction>
</comment>
<dbReference type="PANTHER" id="PTHR31223:SF70">
    <property type="entry name" value="LOG FAMILY PROTEIN YJL055W"/>
    <property type="match status" value="1"/>
</dbReference>
<evidence type="ECO:0000313" key="3">
    <source>
        <dbReference type="EMBL" id="SEO45666.1"/>
    </source>
</evidence>
<dbReference type="PANTHER" id="PTHR31223">
    <property type="entry name" value="LOG FAMILY PROTEIN YJL055W"/>
    <property type="match status" value="1"/>
</dbReference>
<keyword evidence="2" id="KW-0378">Hydrolase</keyword>
<comment type="similarity">
    <text evidence="1 2">Belongs to the LOG family.</text>
</comment>
<evidence type="ECO:0000313" key="4">
    <source>
        <dbReference type="Proteomes" id="UP000182975"/>
    </source>
</evidence>
<dbReference type="EC" id="3.2.2.n1" evidence="2"/>
<gene>
    <name evidence="3" type="ORF">SAMN02910314_00320</name>
</gene>
<dbReference type="InterPro" id="IPR031100">
    <property type="entry name" value="LOG_fam"/>
</dbReference>
<proteinExistence type="inferred from homology"/>
<evidence type="ECO:0000256" key="1">
    <source>
        <dbReference type="ARBA" id="ARBA00006763"/>
    </source>
</evidence>
<comment type="catalytic activity">
    <reaction evidence="2">
        <text>9-ribosyl-trans-zeatin 5'-phosphate + H2O = trans-zeatin + D-ribose 5-phosphate</text>
        <dbReference type="Rhea" id="RHEA:48564"/>
        <dbReference type="ChEBI" id="CHEBI:15377"/>
        <dbReference type="ChEBI" id="CHEBI:16522"/>
        <dbReference type="ChEBI" id="CHEBI:78346"/>
        <dbReference type="ChEBI" id="CHEBI:87947"/>
        <dbReference type="EC" id="3.2.2.n1"/>
    </reaction>
</comment>
<organism evidence="3 4">
    <name type="scientific">Denitrobacterium detoxificans</name>
    <dbReference type="NCBI Taxonomy" id="79604"/>
    <lineage>
        <taxon>Bacteria</taxon>
        <taxon>Bacillati</taxon>
        <taxon>Actinomycetota</taxon>
        <taxon>Coriobacteriia</taxon>
        <taxon>Eggerthellales</taxon>
        <taxon>Eggerthellaceae</taxon>
        <taxon>Denitrobacterium</taxon>
    </lineage>
</organism>
<dbReference type="GO" id="GO:0009691">
    <property type="term" value="P:cytokinin biosynthetic process"/>
    <property type="evidence" value="ECO:0007669"/>
    <property type="project" value="UniProtKB-UniRule"/>
</dbReference>
<evidence type="ECO:0000256" key="2">
    <source>
        <dbReference type="RuleBase" id="RU363015"/>
    </source>
</evidence>
<dbReference type="Proteomes" id="UP000182975">
    <property type="component" value="Unassembled WGS sequence"/>
</dbReference>
<sequence length="187" mass="20095">MNICVFCGSNANAGEPYVSSAISLGTEMGRRGHTLVFGGFETGLMSSVAHATAQAGGHVLGVITTDIPYLNARPVFPCDTLLKAHNLSDRKDMMFEHSDAFIALPGSVGTLDEIFSALAEQKVKDGHAPKPTGIYNVQGYYDALGVLFDQMLLAKFMDPEDRNLFRICDTAPATLDYVEQAVLCATN</sequence>
<accession>A0A1H8PV52</accession>
<dbReference type="Pfam" id="PF03641">
    <property type="entry name" value="Lysine_decarbox"/>
    <property type="match status" value="1"/>
</dbReference>
<keyword evidence="4" id="KW-1185">Reference proteome</keyword>
<dbReference type="NCBIfam" id="TIGR00730">
    <property type="entry name" value="Rossman fold protein, TIGR00730 family"/>
    <property type="match status" value="1"/>
</dbReference>
<dbReference type="EMBL" id="FOEC01000001">
    <property type="protein sequence ID" value="SEO45666.1"/>
    <property type="molecule type" value="Genomic_DNA"/>
</dbReference>
<dbReference type="GO" id="GO:0005829">
    <property type="term" value="C:cytosol"/>
    <property type="evidence" value="ECO:0007669"/>
    <property type="project" value="TreeGrafter"/>
</dbReference>
<dbReference type="Gene3D" id="3.40.50.450">
    <property type="match status" value="1"/>
</dbReference>
<dbReference type="GO" id="GO:0102682">
    <property type="term" value="F:cytokinin riboside 5'-monophosphate phosphoribohydrolase activity"/>
    <property type="evidence" value="ECO:0007669"/>
    <property type="project" value="RHEA"/>
</dbReference>
<reference evidence="4" key="1">
    <citation type="submission" date="2016-10" db="EMBL/GenBank/DDBJ databases">
        <authorList>
            <person name="Varghese N."/>
        </authorList>
    </citation>
    <scope>NUCLEOTIDE SEQUENCE [LARGE SCALE GENOMIC DNA]</scope>
    <source>
        <strain evidence="4">DSM 21843</strain>
    </source>
</reference>
<dbReference type="InterPro" id="IPR005269">
    <property type="entry name" value="LOG"/>
</dbReference>
<protein>
    <recommendedName>
        <fullName evidence="2">Cytokinin riboside 5'-monophosphate phosphoribohydrolase</fullName>
        <ecNumber evidence="2">3.2.2.n1</ecNumber>
    </recommendedName>
</protein>
<dbReference type="OrthoDB" id="9801098at2"/>
<dbReference type="SUPFAM" id="SSF102405">
    <property type="entry name" value="MCP/YpsA-like"/>
    <property type="match status" value="1"/>
</dbReference>
<dbReference type="RefSeq" id="WP_066660083.1">
    <property type="nucleotide sequence ID" value="NZ_CP011402.1"/>
</dbReference>
<dbReference type="AlphaFoldDB" id="A0A1H8PV52"/>